<evidence type="ECO:0000256" key="7">
    <source>
        <dbReference type="ARBA" id="ARBA00022723"/>
    </source>
</evidence>
<dbReference type="PROSITE" id="PS00903">
    <property type="entry name" value="CYT_DCMP_DEAMINASES_1"/>
    <property type="match status" value="1"/>
</dbReference>
<dbReference type="PROSITE" id="PS00018">
    <property type="entry name" value="EF_HAND_1"/>
    <property type="match status" value="1"/>
</dbReference>
<evidence type="ECO:0000259" key="17">
    <source>
        <dbReference type="PROSITE" id="PS51747"/>
    </source>
</evidence>
<evidence type="ECO:0000259" key="16">
    <source>
        <dbReference type="PROSITE" id="PS50222"/>
    </source>
</evidence>
<dbReference type="InterPro" id="IPR011549">
    <property type="entry name" value="RibD_C"/>
</dbReference>
<feature type="binding site" evidence="14">
    <location>
        <position position="174"/>
    </location>
    <ligand>
        <name>substrate</name>
    </ligand>
</feature>
<dbReference type="GO" id="GO:0005509">
    <property type="term" value="F:calcium ion binding"/>
    <property type="evidence" value="ECO:0007669"/>
    <property type="project" value="InterPro"/>
</dbReference>
<feature type="binding site" evidence="15">
    <location>
        <position position="90"/>
    </location>
    <ligand>
        <name>Zn(2+)</name>
        <dbReference type="ChEBI" id="CHEBI:29105"/>
        <note>catalytic</note>
    </ligand>
</feature>
<dbReference type="PIRSF" id="PIRSF006769">
    <property type="entry name" value="RibD"/>
    <property type="match status" value="1"/>
</dbReference>
<keyword evidence="9 12" id="KW-0521">NADP</keyword>
<dbReference type="Gene3D" id="3.40.430.10">
    <property type="entry name" value="Dihydrofolate Reductase, subunit A"/>
    <property type="match status" value="1"/>
</dbReference>
<evidence type="ECO:0000256" key="13">
    <source>
        <dbReference type="PIRSR" id="PIRSR006769-1"/>
    </source>
</evidence>
<feature type="domain" description="EF-hand" evidence="16">
    <location>
        <begin position="262"/>
        <end position="297"/>
    </location>
</feature>
<feature type="binding site" evidence="14">
    <location>
        <position position="190"/>
    </location>
    <ligand>
        <name>substrate</name>
    </ligand>
</feature>
<comment type="pathway">
    <text evidence="3 12">Cofactor biosynthesis; riboflavin biosynthesis; 5-amino-6-(D-ribitylamino)uracil from GTP: step 3/4.</text>
</comment>
<dbReference type="Proteomes" id="UP000034491">
    <property type="component" value="Unassembled WGS sequence"/>
</dbReference>
<feature type="active site" description="Proton donor" evidence="13">
    <location>
        <position position="58"/>
    </location>
</feature>
<dbReference type="PROSITE" id="PS50222">
    <property type="entry name" value="EF_HAND_2"/>
    <property type="match status" value="1"/>
</dbReference>
<dbReference type="PANTHER" id="PTHR38011:SF7">
    <property type="entry name" value="2,5-DIAMINO-6-RIBOSYLAMINO-4(3H)-PYRIMIDINONE 5'-PHOSPHATE REDUCTASE"/>
    <property type="match status" value="1"/>
</dbReference>
<dbReference type="EMBL" id="LANI01000024">
    <property type="protein sequence ID" value="KKJ75872.1"/>
    <property type="molecule type" value="Genomic_DNA"/>
</dbReference>
<evidence type="ECO:0000256" key="14">
    <source>
        <dbReference type="PIRSR" id="PIRSR006769-2"/>
    </source>
</evidence>
<evidence type="ECO:0000313" key="18">
    <source>
        <dbReference type="EMBL" id="KKJ75872.1"/>
    </source>
</evidence>
<dbReference type="PANTHER" id="PTHR38011">
    <property type="entry name" value="DIHYDROFOLATE REDUCTASE FAMILY PROTEIN (AFU_ORTHOLOGUE AFUA_8G06820)"/>
    <property type="match status" value="1"/>
</dbReference>
<comment type="similarity">
    <text evidence="5 12">In the C-terminal section; belongs to the HTP reductase family.</text>
</comment>
<evidence type="ECO:0000256" key="6">
    <source>
        <dbReference type="ARBA" id="ARBA00022619"/>
    </source>
</evidence>
<feature type="domain" description="CMP/dCMP-type deaminase" evidence="17">
    <location>
        <begin position="7"/>
        <end position="129"/>
    </location>
</feature>
<evidence type="ECO:0000256" key="10">
    <source>
        <dbReference type="ARBA" id="ARBA00023002"/>
    </source>
</evidence>
<dbReference type="SUPFAM" id="SSF53597">
    <property type="entry name" value="Dihydrofolate reductase-like"/>
    <property type="match status" value="1"/>
</dbReference>
<keyword evidence="7 12" id="KW-0479">Metal-binding</keyword>
<feature type="binding site" evidence="14">
    <location>
        <position position="160"/>
    </location>
    <ligand>
        <name>NADP(+)</name>
        <dbReference type="ChEBI" id="CHEBI:58349"/>
    </ligand>
</feature>
<feature type="binding site" evidence="15">
    <location>
        <position position="56"/>
    </location>
    <ligand>
        <name>Zn(2+)</name>
        <dbReference type="ChEBI" id="CHEBI:29105"/>
        <note>catalytic</note>
    </ligand>
</feature>
<name>A0A0M2R1W8_9PROT</name>
<dbReference type="Pfam" id="PF00383">
    <property type="entry name" value="dCMP_cyt_deam_1"/>
    <property type="match status" value="1"/>
</dbReference>
<dbReference type="NCBIfam" id="TIGR00326">
    <property type="entry name" value="eubact_ribD"/>
    <property type="match status" value="1"/>
</dbReference>
<comment type="pathway">
    <text evidence="2 12">Cofactor biosynthesis; riboflavin biosynthesis; 5-amino-6-(D-ribitylamino)uracil from GTP: step 2/4.</text>
</comment>
<dbReference type="STRING" id="1549748.WH95_15885"/>
<keyword evidence="10 12" id="KW-0560">Oxidoreductase</keyword>
<comment type="cofactor">
    <cofactor evidence="12 15">
        <name>Zn(2+)</name>
        <dbReference type="ChEBI" id="CHEBI:29105"/>
    </cofactor>
    <text evidence="12 15">Binds 1 zinc ion.</text>
</comment>
<comment type="caution">
    <text evidence="18">The sequence shown here is derived from an EMBL/GenBank/DDBJ whole genome shotgun (WGS) entry which is preliminary data.</text>
</comment>
<evidence type="ECO:0000256" key="9">
    <source>
        <dbReference type="ARBA" id="ARBA00022857"/>
    </source>
</evidence>
<comment type="function">
    <text evidence="1 12">Converts 2,5-diamino-6-(ribosylamino)-4(3h)-pyrimidinone 5'-phosphate into 5-amino-6-(ribosylamino)-2,4(1h,3h)-pyrimidinedione 5'-phosphate.</text>
</comment>
<dbReference type="PROSITE" id="PS51747">
    <property type="entry name" value="CYT_DCMP_DEAMINASES_2"/>
    <property type="match status" value="1"/>
</dbReference>
<evidence type="ECO:0000256" key="15">
    <source>
        <dbReference type="PIRSR" id="PIRSR006769-3"/>
    </source>
</evidence>
<feature type="binding site" evidence="14">
    <location>
        <position position="206"/>
    </location>
    <ligand>
        <name>substrate</name>
    </ligand>
</feature>
<evidence type="ECO:0000256" key="1">
    <source>
        <dbReference type="ARBA" id="ARBA00002151"/>
    </source>
</evidence>
<evidence type="ECO:0000256" key="2">
    <source>
        <dbReference type="ARBA" id="ARBA00004882"/>
    </source>
</evidence>
<dbReference type="UniPathway" id="UPA00275">
    <property type="reaction ID" value="UER00401"/>
</dbReference>
<keyword evidence="8 12" id="KW-0862">Zinc</keyword>
<reference evidence="18 19" key="1">
    <citation type="submission" date="2015-03" db="EMBL/GenBank/DDBJ databases">
        <title>Genome sequence of Kiloniella sp. P1-1, isolated from the gut microflora of Pacific white shrimp, Penaeus vannamei.</title>
        <authorList>
            <person name="Shao Z."/>
            <person name="Wang L."/>
            <person name="Li X."/>
        </authorList>
    </citation>
    <scope>NUCLEOTIDE SEQUENCE [LARGE SCALE GENOMIC DNA]</scope>
    <source>
        <strain evidence="18 19">P1-1</strain>
    </source>
</reference>
<feature type="binding site" evidence="15">
    <location>
        <position position="81"/>
    </location>
    <ligand>
        <name>Zn(2+)</name>
        <dbReference type="ChEBI" id="CHEBI:29105"/>
        <note>catalytic</note>
    </ligand>
</feature>
<evidence type="ECO:0000256" key="12">
    <source>
        <dbReference type="PIRNR" id="PIRNR006769"/>
    </source>
</evidence>
<keyword evidence="19" id="KW-1185">Reference proteome</keyword>
<dbReference type="InterPro" id="IPR002125">
    <property type="entry name" value="CMP_dCMP_dom"/>
</dbReference>
<dbReference type="InterPro" id="IPR016193">
    <property type="entry name" value="Cytidine_deaminase-like"/>
</dbReference>
<dbReference type="InterPro" id="IPR024072">
    <property type="entry name" value="DHFR-like_dom_sf"/>
</dbReference>
<dbReference type="InterPro" id="IPR002734">
    <property type="entry name" value="RibDG_C"/>
</dbReference>
<comment type="catalytic activity">
    <reaction evidence="12">
        <text>5-amino-6-(5-phospho-D-ribitylamino)uracil + NADP(+) = 5-amino-6-(5-phospho-D-ribosylamino)uracil + NADPH + H(+)</text>
        <dbReference type="Rhea" id="RHEA:17845"/>
        <dbReference type="ChEBI" id="CHEBI:15378"/>
        <dbReference type="ChEBI" id="CHEBI:57783"/>
        <dbReference type="ChEBI" id="CHEBI:58349"/>
        <dbReference type="ChEBI" id="CHEBI:58421"/>
        <dbReference type="ChEBI" id="CHEBI:58453"/>
        <dbReference type="EC" id="1.1.1.193"/>
    </reaction>
</comment>
<dbReference type="InterPro" id="IPR004794">
    <property type="entry name" value="Eubact_RibD"/>
</dbReference>
<keyword evidence="12" id="KW-0378">Hydrolase</keyword>
<organism evidence="18 19">
    <name type="scientific">Kiloniella litopenaei</name>
    <dbReference type="NCBI Taxonomy" id="1549748"/>
    <lineage>
        <taxon>Bacteria</taxon>
        <taxon>Pseudomonadati</taxon>
        <taxon>Pseudomonadota</taxon>
        <taxon>Alphaproteobacteria</taxon>
        <taxon>Rhodospirillales</taxon>
        <taxon>Kiloniellaceae</taxon>
        <taxon>Kiloniella</taxon>
    </lineage>
</organism>
<feature type="binding site" evidence="14">
    <location>
        <begin position="304"/>
        <end position="310"/>
    </location>
    <ligand>
        <name>NADP(+)</name>
        <dbReference type="ChEBI" id="CHEBI:58349"/>
    </ligand>
</feature>
<dbReference type="Pfam" id="PF01872">
    <property type="entry name" value="RibD_C"/>
    <property type="match status" value="1"/>
</dbReference>
<dbReference type="GO" id="GO:0009231">
    <property type="term" value="P:riboflavin biosynthetic process"/>
    <property type="evidence" value="ECO:0007669"/>
    <property type="project" value="UniProtKB-UniPathway"/>
</dbReference>
<evidence type="ECO:0000256" key="5">
    <source>
        <dbReference type="ARBA" id="ARBA00007417"/>
    </source>
</evidence>
<dbReference type="SUPFAM" id="SSF53927">
    <property type="entry name" value="Cytidine deaminase-like"/>
    <property type="match status" value="1"/>
</dbReference>
<comment type="catalytic activity">
    <reaction evidence="12">
        <text>2,5-diamino-6-hydroxy-4-(5-phosphoribosylamino)-pyrimidine + H2O + H(+) = 5-amino-6-(5-phospho-D-ribosylamino)uracil + NH4(+)</text>
        <dbReference type="Rhea" id="RHEA:21868"/>
        <dbReference type="ChEBI" id="CHEBI:15377"/>
        <dbReference type="ChEBI" id="CHEBI:15378"/>
        <dbReference type="ChEBI" id="CHEBI:28938"/>
        <dbReference type="ChEBI" id="CHEBI:58453"/>
        <dbReference type="ChEBI" id="CHEBI:58614"/>
        <dbReference type="EC" id="3.5.4.26"/>
    </reaction>
</comment>
<accession>A0A0M2R1W8</accession>
<protein>
    <recommendedName>
        <fullName evidence="12">Riboflavin biosynthesis protein RibD</fullName>
    </recommendedName>
    <domain>
        <recommendedName>
            <fullName evidence="12">Diaminohydroxyphosphoribosylaminopyrimidine deaminase</fullName>
            <shortName evidence="12">DRAP deaminase</shortName>
            <ecNumber evidence="12">3.5.4.26</ecNumber>
        </recommendedName>
        <alternativeName>
            <fullName evidence="12">Riboflavin-specific deaminase</fullName>
        </alternativeName>
    </domain>
    <domain>
        <recommendedName>
            <fullName evidence="12">5-amino-6-(5-phosphoribosylamino)uracil reductase</fullName>
            <ecNumber evidence="12">1.1.1.193</ecNumber>
        </recommendedName>
        <alternativeName>
            <fullName evidence="12">HTP reductase</fullName>
        </alternativeName>
    </domain>
</protein>
<feature type="binding site" evidence="14">
    <location>
        <position position="213"/>
    </location>
    <ligand>
        <name>substrate</name>
    </ligand>
</feature>
<dbReference type="InterPro" id="IPR002048">
    <property type="entry name" value="EF_hand_dom"/>
</dbReference>
<dbReference type="Gene3D" id="3.40.140.10">
    <property type="entry name" value="Cytidine Deaminase, domain 2"/>
    <property type="match status" value="1"/>
</dbReference>
<evidence type="ECO:0000256" key="3">
    <source>
        <dbReference type="ARBA" id="ARBA00004910"/>
    </source>
</evidence>
<dbReference type="AlphaFoldDB" id="A0A0M2R1W8"/>
<feature type="binding site" evidence="14">
    <location>
        <position position="302"/>
    </location>
    <ligand>
        <name>substrate</name>
    </ligand>
</feature>
<dbReference type="NCBIfam" id="TIGR00227">
    <property type="entry name" value="ribD_Cterm"/>
    <property type="match status" value="1"/>
</dbReference>
<feature type="binding site" evidence="14">
    <location>
        <position position="210"/>
    </location>
    <ligand>
        <name>substrate</name>
    </ligand>
</feature>
<dbReference type="InterPro" id="IPR018247">
    <property type="entry name" value="EF_Hand_1_Ca_BS"/>
</dbReference>
<feature type="binding site" evidence="14">
    <location>
        <position position="176"/>
    </location>
    <ligand>
        <name>NADP(+)</name>
        <dbReference type="ChEBI" id="CHEBI:58349"/>
    </ligand>
</feature>
<dbReference type="EC" id="1.1.1.193" evidence="12"/>
<dbReference type="EC" id="3.5.4.26" evidence="12"/>
<dbReference type="RefSeq" id="WP_046509109.1">
    <property type="nucleotide sequence ID" value="NZ_LANI01000024.1"/>
</dbReference>
<dbReference type="GO" id="GO:0008835">
    <property type="term" value="F:diaminohydroxyphosphoribosylaminopyrimidine deaminase activity"/>
    <property type="evidence" value="ECO:0007669"/>
    <property type="project" value="UniProtKB-EC"/>
</dbReference>
<evidence type="ECO:0000256" key="8">
    <source>
        <dbReference type="ARBA" id="ARBA00022833"/>
    </source>
</evidence>
<dbReference type="GO" id="GO:0008270">
    <property type="term" value="F:zinc ion binding"/>
    <property type="evidence" value="ECO:0007669"/>
    <property type="project" value="InterPro"/>
</dbReference>
<gene>
    <name evidence="18" type="ORF">WH95_15885</name>
</gene>
<dbReference type="CDD" id="cd01284">
    <property type="entry name" value="Riboflavin_deaminase-reductase"/>
    <property type="match status" value="1"/>
</dbReference>
<evidence type="ECO:0000256" key="4">
    <source>
        <dbReference type="ARBA" id="ARBA00005259"/>
    </source>
</evidence>
<dbReference type="PATRIC" id="fig|1549748.8.peg.1940"/>
<evidence type="ECO:0000313" key="19">
    <source>
        <dbReference type="Proteomes" id="UP000034491"/>
    </source>
</evidence>
<dbReference type="InterPro" id="IPR050765">
    <property type="entry name" value="Riboflavin_Biosynth_HTPR"/>
</dbReference>
<keyword evidence="11" id="KW-0511">Multifunctional enzyme</keyword>
<feature type="binding site" evidence="14">
    <location>
        <position position="202"/>
    </location>
    <ligand>
        <name>NADP(+)</name>
        <dbReference type="ChEBI" id="CHEBI:58349"/>
    </ligand>
</feature>
<evidence type="ECO:0000256" key="11">
    <source>
        <dbReference type="ARBA" id="ARBA00023268"/>
    </source>
</evidence>
<dbReference type="GO" id="GO:0050661">
    <property type="term" value="F:NADP binding"/>
    <property type="evidence" value="ECO:0007669"/>
    <property type="project" value="InterPro"/>
</dbReference>
<sequence length="371" mass="39823">MSTEQHLVDLQHMDAALALAARGLGSTSPNPSVGCVIVKNGQVIGRGRTQLGGRPHAERVALDEAGTASQGATAYVTLEPCSHHGKTPPCCEALIAAGISRCVVAMEDSDARVQGRGLKALIDAGIEVAVGIRQHEAEELNAGFFKRIRHGRPLVTLKVATTLDGRIATKSGQSKWITGNAARRAGHMLRVRNDAILVGSGTAVIDNPRLDVRLPGLTKQSPTRVVMDGRLRLPLTHDLVARAKEHKTILMTFRENDSSRLSAYEDAGVEICLIDKDKDGYISPKEVLKALGAQGITRVLVEGGSHIIGSLFKDDLVDRIVWFRASKIIGGDGLSVTTGFGLEDLSLAPRFTLSNVAKLGDDMMESYRRDF</sequence>
<comment type="similarity">
    <text evidence="4 12">In the N-terminal section; belongs to the cytidine and deoxycytidylate deaminase family.</text>
</comment>
<keyword evidence="6 12" id="KW-0686">Riboflavin biosynthesis</keyword>
<dbReference type="GO" id="GO:0008703">
    <property type="term" value="F:5-amino-6-(5-phosphoribosylamino)uracil reductase activity"/>
    <property type="evidence" value="ECO:0007669"/>
    <property type="project" value="UniProtKB-EC"/>
</dbReference>
<dbReference type="InterPro" id="IPR016192">
    <property type="entry name" value="APOBEC/CMP_deaminase_Zn-bd"/>
</dbReference>
<proteinExistence type="inferred from homology"/>